<dbReference type="InterPro" id="IPR002575">
    <property type="entry name" value="Aminoglycoside_PTrfase"/>
</dbReference>
<reference evidence="3" key="1">
    <citation type="journal article" date="2015" name="Genome Announc.">
        <title>Genome sequence of the AIDS-associated pathogen Penicillium marneffei (ATCC18224) and its near taxonomic relative Talaromyces stipitatus (ATCC10500).</title>
        <authorList>
            <person name="Nierman W.C."/>
            <person name="Fedorova-Abrams N.D."/>
            <person name="Andrianopoulos A."/>
        </authorList>
    </citation>
    <scope>NUCLEOTIDE SEQUENCE [LARGE SCALE GENOMIC DNA]</scope>
    <source>
        <strain evidence="3">ATCC 10500 / CBS 375.48 / QM 6759 / NRRL 1006</strain>
    </source>
</reference>
<dbReference type="InterPro" id="IPR011009">
    <property type="entry name" value="Kinase-like_dom_sf"/>
</dbReference>
<dbReference type="AlphaFoldDB" id="B8MLM5"/>
<dbReference type="eggNOG" id="ENOG502SQCG">
    <property type="taxonomic scope" value="Eukaryota"/>
</dbReference>
<dbReference type="STRING" id="441959.B8MLM5"/>
<accession>B8MLM5</accession>
<dbReference type="InParanoid" id="B8MLM5"/>
<feature type="domain" description="Aminoglycoside phosphotransferase" evidence="1">
    <location>
        <begin position="33"/>
        <end position="210"/>
    </location>
</feature>
<protein>
    <recommendedName>
        <fullName evidence="1">Aminoglycoside phosphotransferase domain-containing protein</fullName>
    </recommendedName>
</protein>
<dbReference type="RefSeq" id="XP_002485511.1">
    <property type="nucleotide sequence ID" value="XM_002485466.1"/>
</dbReference>
<name>B8MLM5_TALSN</name>
<dbReference type="GeneID" id="8108760"/>
<organism evidence="2 3">
    <name type="scientific">Talaromyces stipitatus (strain ATCC 10500 / CBS 375.48 / QM 6759 / NRRL 1006)</name>
    <name type="common">Penicillium stipitatum</name>
    <dbReference type="NCBI Taxonomy" id="441959"/>
    <lineage>
        <taxon>Eukaryota</taxon>
        <taxon>Fungi</taxon>
        <taxon>Dikarya</taxon>
        <taxon>Ascomycota</taxon>
        <taxon>Pezizomycotina</taxon>
        <taxon>Eurotiomycetes</taxon>
        <taxon>Eurotiomycetidae</taxon>
        <taxon>Eurotiales</taxon>
        <taxon>Trichocomaceae</taxon>
        <taxon>Talaromyces</taxon>
        <taxon>Talaromyces sect. Talaromyces</taxon>
    </lineage>
</organism>
<evidence type="ECO:0000313" key="3">
    <source>
        <dbReference type="Proteomes" id="UP000001745"/>
    </source>
</evidence>
<keyword evidence="3" id="KW-1185">Reference proteome</keyword>
<dbReference type="HOGENOM" id="CLU_021768_3_2_1"/>
<gene>
    <name evidence="2" type="ORF">TSTA_049960</name>
</gene>
<dbReference type="OMA" id="PIGEHLY"/>
<dbReference type="EMBL" id="EQ962657">
    <property type="protein sequence ID" value="EED15558.1"/>
    <property type="molecule type" value="Genomic_DNA"/>
</dbReference>
<dbReference type="Gene3D" id="3.90.1200.10">
    <property type="match status" value="1"/>
</dbReference>
<dbReference type="Pfam" id="PF01636">
    <property type="entry name" value="APH"/>
    <property type="match status" value="1"/>
</dbReference>
<dbReference type="InterPro" id="IPR051678">
    <property type="entry name" value="AGP_Transferase"/>
</dbReference>
<dbReference type="VEuPathDB" id="FungiDB:TSTA_049960"/>
<dbReference type="SUPFAM" id="SSF56112">
    <property type="entry name" value="Protein kinase-like (PK-like)"/>
    <property type="match status" value="1"/>
</dbReference>
<dbReference type="Proteomes" id="UP000001745">
    <property type="component" value="Unassembled WGS sequence"/>
</dbReference>
<dbReference type="OrthoDB" id="4225887at2759"/>
<evidence type="ECO:0000259" key="1">
    <source>
        <dbReference type="Pfam" id="PF01636"/>
    </source>
</evidence>
<dbReference type="PANTHER" id="PTHR21310">
    <property type="entry name" value="AMINOGLYCOSIDE PHOSPHOTRANSFERASE-RELATED-RELATED"/>
    <property type="match status" value="1"/>
</dbReference>
<evidence type="ECO:0000313" key="2">
    <source>
        <dbReference type="EMBL" id="EED15558.1"/>
    </source>
</evidence>
<dbReference type="PhylomeDB" id="B8MLM5"/>
<proteinExistence type="predicted"/>
<sequence>MSKVGKYFYPSDHALVRRLPFGLYLKSCARSGQNEAVALQLVEEYTSVPAPLWIDDYEENGNIILIMTSVRGQPLRSVFHRLSYQEREQLSKDLKTIICELRRIPNQTPYRFANTLGSALFDHRVGKFGPFIQASGFHKHLIPEHTPAETRRAVTPIHSRHHSSFFTHADINWSNIFIDQGRLVALVDWECAGYYPEYWEFTKAMYGIINDEAMEKIVRDTFDQDYTDELEVEEKLWRESPWVKHFNYRYHE</sequence>
<dbReference type="CDD" id="cd05120">
    <property type="entry name" value="APH_ChoK_like"/>
    <property type="match status" value="1"/>
</dbReference>
<dbReference type="PANTHER" id="PTHR21310:SF15">
    <property type="entry name" value="AMINOGLYCOSIDE PHOSPHOTRANSFERASE DOMAIN-CONTAINING PROTEIN"/>
    <property type="match status" value="1"/>
</dbReference>